<dbReference type="Gene3D" id="1.25.40.10">
    <property type="entry name" value="Tetratricopeptide repeat domain"/>
    <property type="match status" value="2"/>
</dbReference>
<name>A0A023BT02_9FLAO</name>
<dbReference type="PANTHER" id="PTHR24421:SF10">
    <property type="entry name" value="NITRATE_NITRITE SENSOR PROTEIN NARQ"/>
    <property type="match status" value="1"/>
</dbReference>
<gene>
    <name evidence="14" type="ORF">ATO12_18715</name>
</gene>
<dbReference type="Pfam" id="PF02518">
    <property type="entry name" value="HATPase_c"/>
    <property type="match status" value="1"/>
</dbReference>
<dbReference type="Pfam" id="PF07730">
    <property type="entry name" value="HisKA_3"/>
    <property type="match status" value="1"/>
</dbReference>
<dbReference type="InterPro" id="IPR050482">
    <property type="entry name" value="Sensor_HK_TwoCompSys"/>
</dbReference>
<feature type="transmembrane region" description="Helical" evidence="11">
    <location>
        <begin position="454"/>
        <end position="473"/>
    </location>
</feature>
<dbReference type="STRING" id="1317122.ATO12_18715"/>
<comment type="catalytic activity">
    <reaction evidence="1">
        <text>ATP + protein L-histidine = ADP + protein N-phospho-L-histidine.</text>
        <dbReference type="EC" id="2.7.13.3"/>
    </reaction>
</comment>
<dbReference type="InterPro" id="IPR036890">
    <property type="entry name" value="HATPase_C_sf"/>
</dbReference>
<dbReference type="GO" id="GO:0016020">
    <property type="term" value="C:membrane"/>
    <property type="evidence" value="ECO:0007669"/>
    <property type="project" value="InterPro"/>
</dbReference>
<protein>
    <recommendedName>
        <fullName evidence="2">histidine kinase</fullName>
        <ecNumber evidence="2">2.7.13.3</ecNumber>
    </recommendedName>
</protein>
<dbReference type="eggNOG" id="COG4585">
    <property type="taxonomic scope" value="Bacteria"/>
</dbReference>
<keyword evidence="10" id="KW-0175">Coiled coil</keyword>
<dbReference type="InterPro" id="IPR005467">
    <property type="entry name" value="His_kinase_dom"/>
</dbReference>
<dbReference type="InterPro" id="IPR003594">
    <property type="entry name" value="HATPase_dom"/>
</dbReference>
<dbReference type="Pfam" id="PF13181">
    <property type="entry name" value="TPR_8"/>
    <property type="match status" value="1"/>
</dbReference>
<accession>A0A023BT02</accession>
<keyword evidence="7" id="KW-0067">ATP-binding</keyword>
<evidence type="ECO:0000256" key="3">
    <source>
        <dbReference type="ARBA" id="ARBA00022553"/>
    </source>
</evidence>
<feature type="coiled-coil region" evidence="10">
    <location>
        <begin position="354"/>
        <end position="411"/>
    </location>
</feature>
<evidence type="ECO:0000256" key="2">
    <source>
        <dbReference type="ARBA" id="ARBA00012438"/>
    </source>
</evidence>
<feature type="domain" description="Histidine kinase" evidence="13">
    <location>
        <begin position="621"/>
        <end position="709"/>
    </location>
</feature>
<feature type="repeat" description="TPR" evidence="9">
    <location>
        <begin position="239"/>
        <end position="272"/>
    </location>
</feature>
<dbReference type="EMBL" id="AQRA01000006">
    <property type="protein sequence ID" value="EZH73049.1"/>
    <property type="molecule type" value="Genomic_DNA"/>
</dbReference>
<evidence type="ECO:0000256" key="8">
    <source>
        <dbReference type="ARBA" id="ARBA00023012"/>
    </source>
</evidence>
<dbReference type="eggNOG" id="COG0457">
    <property type="taxonomic scope" value="Bacteria"/>
</dbReference>
<dbReference type="CDD" id="cd16917">
    <property type="entry name" value="HATPase_UhpB-NarQ-NarX-like"/>
    <property type="match status" value="1"/>
</dbReference>
<keyword evidence="11" id="KW-0472">Membrane</keyword>
<evidence type="ECO:0000256" key="4">
    <source>
        <dbReference type="ARBA" id="ARBA00022679"/>
    </source>
</evidence>
<organism evidence="14 15">
    <name type="scientific">Aquimarina atlantica</name>
    <dbReference type="NCBI Taxonomy" id="1317122"/>
    <lineage>
        <taxon>Bacteria</taxon>
        <taxon>Pseudomonadati</taxon>
        <taxon>Bacteroidota</taxon>
        <taxon>Flavobacteriia</taxon>
        <taxon>Flavobacteriales</taxon>
        <taxon>Flavobacteriaceae</taxon>
        <taxon>Aquimarina</taxon>
    </lineage>
</organism>
<keyword evidence="11" id="KW-0812">Transmembrane</keyword>
<proteinExistence type="predicted"/>
<keyword evidence="3" id="KW-0597">Phosphoprotein</keyword>
<dbReference type="GO" id="GO:0000155">
    <property type="term" value="F:phosphorelay sensor kinase activity"/>
    <property type="evidence" value="ECO:0007669"/>
    <property type="project" value="InterPro"/>
</dbReference>
<evidence type="ECO:0000256" key="7">
    <source>
        <dbReference type="ARBA" id="ARBA00022840"/>
    </source>
</evidence>
<dbReference type="InterPro" id="IPR011990">
    <property type="entry name" value="TPR-like_helical_dom_sf"/>
</dbReference>
<keyword evidence="6" id="KW-0418">Kinase</keyword>
<dbReference type="GO" id="GO:0005524">
    <property type="term" value="F:ATP binding"/>
    <property type="evidence" value="ECO:0007669"/>
    <property type="project" value="UniProtKB-KW"/>
</dbReference>
<evidence type="ECO:0000256" key="11">
    <source>
        <dbReference type="SAM" id="Phobius"/>
    </source>
</evidence>
<keyword evidence="8" id="KW-0902">Two-component regulatory system</keyword>
<keyword evidence="5" id="KW-0547">Nucleotide-binding</keyword>
<dbReference type="SMART" id="SM00028">
    <property type="entry name" value="TPR"/>
    <property type="match status" value="7"/>
</dbReference>
<reference evidence="14 15" key="1">
    <citation type="submission" date="2014-04" db="EMBL/GenBank/DDBJ databases">
        <title>Aquimarina sp. 22II-S11-z7 Genome Sequencing.</title>
        <authorList>
            <person name="Lai Q."/>
        </authorList>
    </citation>
    <scope>NUCLEOTIDE SEQUENCE [LARGE SCALE GENOMIC DNA]</scope>
    <source>
        <strain evidence="14 15">22II-S11-z7</strain>
    </source>
</reference>
<feature type="chain" id="PRO_5001517354" description="histidine kinase" evidence="12">
    <location>
        <begin position="23"/>
        <end position="720"/>
    </location>
</feature>
<feature type="signal peptide" evidence="12">
    <location>
        <begin position="1"/>
        <end position="22"/>
    </location>
</feature>
<keyword evidence="9" id="KW-0802">TPR repeat</keyword>
<evidence type="ECO:0000256" key="6">
    <source>
        <dbReference type="ARBA" id="ARBA00022777"/>
    </source>
</evidence>
<dbReference type="EC" id="2.7.13.3" evidence="2"/>
<evidence type="ECO:0000256" key="10">
    <source>
        <dbReference type="SAM" id="Coils"/>
    </source>
</evidence>
<dbReference type="SUPFAM" id="SSF48452">
    <property type="entry name" value="TPR-like"/>
    <property type="match status" value="2"/>
</dbReference>
<dbReference type="SUPFAM" id="SSF55874">
    <property type="entry name" value="ATPase domain of HSP90 chaperone/DNA topoisomerase II/histidine kinase"/>
    <property type="match status" value="1"/>
</dbReference>
<dbReference type="InterPro" id="IPR011712">
    <property type="entry name" value="Sig_transdc_His_kin_sub3_dim/P"/>
</dbReference>
<dbReference type="InterPro" id="IPR019734">
    <property type="entry name" value="TPR_rpt"/>
</dbReference>
<evidence type="ECO:0000256" key="9">
    <source>
        <dbReference type="PROSITE-ProRule" id="PRU00339"/>
    </source>
</evidence>
<dbReference type="PANTHER" id="PTHR24421">
    <property type="entry name" value="NITRATE/NITRITE SENSOR PROTEIN NARX-RELATED"/>
    <property type="match status" value="1"/>
</dbReference>
<dbReference type="Gene3D" id="1.20.5.1930">
    <property type="match status" value="1"/>
</dbReference>
<dbReference type="Pfam" id="PF13424">
    <property type="entry name" value="TPR_12"/>
    <property type="match status" value="2"/>
</dbReference>
<keyword evidence="4" id="KW-0808">Transferase</keyword>
<evidence type="ECO:0000256" key="1">
    <source>
        <dbReference type="ARBA" id="ARBA00000085"/>
    </source>
</evidence>
<evidence type="ECO:0000256" key="12">
    <source>
        <dbReference type="SAM" id="SignalP"/>
    </source>
</evidence>
<evidence type="ECO:0000259" key="13">
    <source>
        <dbReference type="PROSITE" id="PS50109"/>
    </source>
</evidence>
<keyword evidence="11" id="KW-1133">Transmembrane helix</keyword>
<dbReference type="OrthoDB" id="9778366at2"/>
<dbReference type="Proteomes" id="UP000023541">
    <property type="component" value="Unassembled WGS sequence"/>
</dbReference>
<keyword evidence="12" id="KW-0732">Signal</keyword>
<evidence type="ECO:0000256" key="5">
    <source>
        <dbReference type="ARBA" id="ARBA00022741"/>
    </source>
</evidence>
<feature type="repeat" description="TPR" evidence="9">
    <location>
        <begin position="279"/>
        <end position="312"/>
    </location>
</feature>
<sequence>MLKFLLKLFTVFLFFCSIGLHAQVKEKTMSLSHLESNTYTEQKKIISQAFQDLDTKKDRTAYIISHKILKKTKYRKIKLQAYINLGVYFNERNRADSALFYGNKTLQIIGKRNDSIFIQGKSFAYNIIALSYGHKGLFEEAKKWHLKGLEIVKNLKPKKQYYVKLHNLAVMDIKLGNYDNSIKLLEACLEYKKEPDFMLMIYNNLANVYASKDNYEVSMSYLKKSLDFFKNKEASRIKASIIQNIGALYHLMGDHDKAIEYYYKAYPIAKETEFHRALIDILTNIGLVYQDKKMYNKAKKSYDEALSISEELGFLDKQITIYNNLKEASKTQNNYKDAYSYLQKEIKIKDSISKLQKSKELNELEVKFNTLQKEKEIKVLQVENANRELDLKNQEEAIKNLKLQQEIEKKETHNKILSFQNASEKKLNEIALLKKDQEIQESKLARQKSIKNSILYSFLILLIPVIGLLFTYYQKLQAQNELNKKQEEISEQKISSLIKDQELKLIKASIKGQDKERKRIALELHDSIGGNLAAIKLQLNNTVLNGNKKTISIINSQLDDTYEQVRNLSHNLIPKKFSKNNFCDVLEEYFNNIGGTTSLSTSFVAYPRTEIDVLDETLQIEIFKIIQELITNTIKHAKATSVELQLNLVENMVNVLFEDNGIGFNAKNKATGLGFENIKNRLKKVSGTFHIDSRINRGTIIDIEVPALTSINGKKSYNHH</sequence>
<dbReference type="AlphaFoldDB" id="A0A023BT02"/>
<dbReference type="GO" id="GO:0046983">
    <property type="term" value="F:protein dimerization activity"/>
    <property type="evidence" value="ECO:0007669"/>
    <property type="project" value="InterPro"/>
</dbReference>
<comment type="caution">
    <text evidence="14">The sequence shown here is derived from an EMBL/GenBank/DDBJ whole genome shotgun (WGS) entry which is preliminary data.</text>
</comment>
<dbReference type="Gene3D" id="3.30.565.10">
    <property type="entry name" value="Histidine kinase-like ATPase, C-terminal domain"/>
    <property type="match status" value="1"/>
</dbReference>
<dbReference type="PROSITE" id="PS50005">
    <property type="entry name" value="TPR"/>
    <property type="match status" value="2"/>
</dbReference>
<dbReference type="SMART" id="SM00387">
    <property type="entry name" value="HATPase_c"/>
    <property type="match status" value="1"/>
</dbReference>
<evidence type="ECO:0000313" key="15">
    <source>
        <dbReference type="Proteomes" id="UP000023541"/>
    </source>
</evidence>
<evidence type="ECO:0000313" key="14">
    <source>
        <dbReference type="EMBL" id="EZH73049.1"/>
    </source>
</evidence>
<dbReference type="PROSITE" id="PS50109">
    <property type="entry name" value="HIS_KIN"/>
    <property type="match status" value="1"/>
</dbReference>
<keyword evidence="15" id="KW-1185">Reference proteome</keyword>